<evidence type="ECO:0000313" key="1">
    <source>
        <dbReference type="EMBL" id="BDR82474.1"/>
    </source>
</evidence>
<dbReference type="EMBL" id="QMAP01000019">
    <property type="protein sequence ID" value="RXI44284.1"/>
    <property type="molecule type" value="Genomic_DNA"/>
</dbReference>
<dbReference type="Proteomes" id="UP000290921">
    <property type="component" value="Unassembled WGS sequence"/>
</dbReference>
<dbReference type="Proteomes" id="UP000290273">
    <property type="component" value="Unassembled WGS sequence"/>
</dbReference>
<dbReference type="EMBL" id="QMAU01000026">
    <property type="protein sequence ID" value="RXI57046.1"/>
    <property type="molecule type" value="Genomic_DNA"/>
</dbReference>
<evidence type="ECO:0000313" key="4">
    <source>
        <dbReference type="Proteomes" id="UP000290273"/>
    </source>
</evidence>
<evidence type="ECO:0000313" key="3">
    <source>
        <dbReference type="EMBL" id="RXI57046.1"/>
    </source>
</evidence>
<evidence type="ECO:0000313" key="2">
    <source>
        <dbReference type="EMBL" id="RXI44284.1"/>
    </source>
</evidence>
<evidence type="ECO:0000313" key="6">
    <source>
        <dbReference type="Proteomes" id="UP001321763"/>
    </source>
</evidence>
<proteinExistence type="predicted"/>
<sequence length="65" mass="7452">MDNARIGDVTQLYRNGNWSHSIILTARTSAGWLFCGHSTSRKDYPYNKAYADGGYTNARAIKFWY</sequence>
<geneLocation type="plasmid" evidence="1 6">
    <name>pKHSU-234311-028-1</name>
</geneLocation>
<name>A0A4Q0V8G0_CLOTA</name>
<accession>A0A4Q0V8G0</accession>
<dbReference type="AlphaFoldDB" id="A0A4Q0V8G0"/>
<evidence type="ECO:0000313" key="5">
    <source>
        <dbReference type="Proteomes" id="UP000290921"/>
    </source>
</evidence>
<reference evidence="1 6" key="2">
    <citation type="submission" date="2022-09" db="EMBL/GenBank/DDBJ databases">
        <title>complete genome sequences of Clostridium tetani str. KHSU-234311-028 isolated from soil.</title>
        <authorList>
            <person name="Sekizuka T."/>
            <person name="Shitada C."/>
            <person name="Takahashi M."/>
            <person name="Kuroda M."/>
        </authorList>
    </citation>
    <scope>NUCLEOTIDE SEQUENCE [LARGE SCALE GENOMIC DNA]</scope>
    <source>
        <strain evidence="1 6">KHSU-234311-028</strain>
        <plasmid evidence="1 6">pKHSU-234311-028-1</plasmid>
    </source>
</reference>
<gene>
    <name evidence="2" type="ORF">DP130_13480</name>
    <name evidence="3" type="ORF">DP131_06305</name>
    <name evidence="1" type="ORF">K234311028_p10330</name>
</gene>
<dbReference type="RefSeq" id="WP_039262206.1">
    <property type="nucleotide sequence ID" value="NZ_AP026807.1"/>
</dbReference>
<dbReference type="Proteomes" id="UP001321763">
    <property type="component" value="Plasmid pKHSU-234311-028-1"/>
</dbReference>
<dbReference type="EMBL" id="AP026819">
    <property type="protein sequence ID" value="BDR82474.1"/>
    <property type="molecule type" value="Genomic_DNA"/>
</dbReference>
<protein>
    <submittedName>
        <fullName evidence="2">Uncharacterized protein</fullName>
    </submittedName>
</protein>
<keyword evidence="1" id="KW-0614">Plasmid</keyword>
<reference evidence="4 5" key="1">
    <citation type="submission" date="2018-06" db="EMBL/GenBank/DDBJ databases">
        <title>Genome conservation of Clostridium tetani.</title>
        <authorList>
            <person name="Bruggemann H."/>
            <person name="Popoff M.R."/>
        </authorList>
    </citation>
    <scope>NUCLEOTIDE SEQUENCE [LARGE SCALE GENOMIC DNA]</scope>
    <source>
        <strain evidence="2 5">2017.061</strain>
        <strain evidence="3 4">63.05</strain>
    </source>
</reference>
<organism evidence="2 5">
    <name type="scientific">Clostridium tetani</name>
    <dbReference type="NCBI Taxonomy" id="1513"/>
    <lineage>
        <taxon>Bacteria</taxon>
        <taxon>Bacillati</taxon>
        <taxon>Bacillota</taxon>
        <taxon>Clostridia</taxon>
        <taxon>Eubacteriales</taxon>
        <taxon>Clostridiaceae</taxon>
        <taxon>Clostridium</taxon>
    </lineage>
</organism>